<keyword evidence="2 6" id="KW-0812">Transmembrane</keyword>
<organism evidence="8 9">
    <name type="scientific">Tuber borchii</name>
    <name type="common">White truffle</name>
    <dbReference type="NCBI Taxonomy" id="42251"/>
    <lineage>
        <taxon>Eukaryota</taxon>
        <taxon>Fungi</taxon>
        <taxon>Dikarya</taxon>
        <taxon>Ascomycota</taxon>
        <taxon>Pezizomycotina</taxon>
        <taxon>Pezizomycetes</taxon>
        <taxon>Pezizales</taxon>
        <taxon>Tuberaceae</taxon>
        <taxon>Tuber</taxon>
    </lineage>
</organism>
<dbReference type="InterPro" id="IPR051694">
    <property type="entry name" value="Immunoregulatory_rcpt-like"/>
</dbReference>
<evidence type="ECO:0000256" key="2">
    <source>
        <dbReference type="ARBA" id="ARBA00022692"/>
    </source>
</evidence>
<evidence type="ECO:0000256" key="7">
    <source>
        <dbReference type="SAM" id="SignalP"/>
    </source>
</evidence>
<dbReference type="PANTHER" id="PTHR15549:SF30">
    <property type="entry name" value="MID2 DOMAIN-CONTAINING PROTEIN"/>
    <property type="match status" value="1"/>
</dbReference>
<feature type="region of interest" description="Disordered" evidence="5">
    <location>
        <begin position="389"/>
        <end position="449"/>
    </location>
</feature>
<sequence>MKSSLCIAPLLLLQFINLTWALPWDLQTCPLPVPPSPHVQYILPSDVGIDGNNTRKKIGFAVTKIINLLLPRQTVVCRLANCDSQNWCCNDQTYSVSNNKWTCLAPTRYQPVTSTYQSTATSTITSTSSITSTTWNTVTTWTYISSTDVWATTVTVTKTITQTSLTTSSITLTRRGMPTPTPTRCVRQTEDKEKRKRGLADGANPTSINWITITVWITAPASTIYMSTTWSYTYWITGQTTITQTTFARVDSTTTITSTYQTVTTTTSTVTDTTTTTENPSPDSSPSSSPSGGGGGGGGPSIGVKVGAGIGAGVGGLVIIALLAMLIWRKYTKPTAEEEWAGNQPVEDISAPPGDAGPGMAMVGAGGMVLAAGANDKVPYKSGYYDQGGNGVTTGTSPSPPPPAPPPAAYFQPVPYPQGYPDPGPNNTSIHTIPRRPVPGSPPPPGYQG</sequence>
<evidence type="ECO:0008006" key="10">
    <source>
        <dbReference type="Google" id="ProtNLM"/>
    </source>
</evidence>
<dbReference type="AlphaFoldDB" id="A0A2T6Z9W4"/>
<evidence type="ECO:0000256" key="5">
    <source>
        <dbReference type="SAM" id="MobiDB-lite"/>
    </source>
</evidence>
<gene>
    <name evidence="8" type="ORF">B9Z19DRAFT_715725</name>
</gene>
<comment type="subcellular location">
    <subcellularLocation>
        <location evidence="1">Membrane</location>
        <topology evidence="1">Single-pass membrane protein</topology>
    </subcellularLocation>
</comment>
<dbReference type="PANTHER" id="PTHR15549">
    <property type="entry name" value="PAIRED IMMUNOGLOBULIN-LIKE TYPE 2 RECEPTOR"/>
    <property type="match status" value="1"/>
</dbReference>
<evidence type="ECO:0000256" key="3">
    <source>
        <dbReference type="ARBA" id="ARBA00022989"/>
    </source>
</evidence>
<feature type="compositionally biased region" description="Pro residues" evidence="5">
    <location>
        <begin position="436"/>
        <end position="449"/>
    </location>
</feature>
<reference evidence="8 9" key="1">
    <citation type="submission" date="2017-04" db="EMBL/GenBank/DDBJ databases">
        <title>Draft genome sequence of Tuber borchii Vittad., a whitish edible truffle.</title>
        <authorList>
            <consortium name="DOE Joint Genome Institute"/>
            <person name="Murat C."/>
            <person name="Kuo A."/>
            <person name="Barry K.W."/>
            <person name="Clum A."/>
            <person name="Dockter R.B."/>
            <person name="Fauchery L."/>
            <person name="Iotti M."/>
            <person name="Kohler A."/>
            <person name="Labutti K."/>
            <person name="Lindquist E.A."/>
            <person name="Lipzen A."/>
            <person name="Ohm R.A."/>
            <person name="Wang M."/>
            <person name="Grigoriev I.V."/>
            <person name="Zambonelli A."/>
            <person name="Martin F.M."/>
        </authorList>
    </citation>
    <scope>NUCLEOTIDE SEQUENCE [LARGE SCALE GENOMIC DNA]</scope>
    <source>
        <strain evidence="8 9">Tbo3840</strain>
    </source>
</reference>
<feature type="region of interest" description="Disordered" evidence="5">
    <location>
        <begin position="336"/>
        <end position="357"/>
    </location>
</feature>
<feature type="compositionally biased region" description="Low complexity" evidence="5">
    <location>
        <begin position="265"/>
        <end position="290"/>
    </location>
</feature>
<evidence type="ECO:0000256" key="6">
    <source>
        <dbReference type="SAM" id="Phobius"/>
    </source>
</evidence>
<evidence type="ECO:0000313" key="9">
    <source>
        <dbReference type="Proteomes" id="UP000244722"/>
    </source>
</evidence>
<feature type="transmembrane region" description="Helical" evidence="6">
    <location>
        <begin position="306"/>
        <end position="328"/>
    </location>
</feature>
<dbReference type="Proteomes" id="UP000244722">
    <property type="component" value="Unassembled WGS sequence"/>
</dbReference>
<dbReference type="GO" id="GO:0071944">
    <property type="term" value="C:cell periphery"/>
    <property type="evidence" value="ECO:0007669"/>
    <property type="project" value="UniProtKB-ARBA"/>
</dbReference>
<name>A0A2T6Z9W4_TUBBO</name>
<evidence type="ECO:0000256" key="4">
    <source>
        <dbReference type="ARBA" id="ARBA00023136"/>
    </source>
</evidence>
<evidence type="ECO:0000313" key="8">
    <source>
        <dbReference type="EMBL" id="PUU72265.1"/>
    </source>
</evidence>
<keyword evidence="4 6" id="KW-0472">Membrane</keyword>
<keyword evidence="7" id="KW-0732">Signal</keyword>
<feature type="signal peptide" evidence="7">
    <location>
        <begin position="1"/>
        <end position="21"/>
    </location>
</feature>
<proteinExistence type="predicted"/>
<dbReference type="EMBL" id="NESQ01000607">
    <property type="protein sequence ID" value="PUU72265.1"/>
    <property type="molecule type" value="Genomic_DNA"/>
</dbReference>
<dbReference type="OrthoDB" id="10664718at2759"/>
<feature type="region of interest" description="Disordered" evidence="5">
    <location>
        <begin position="265"/>
        <end position="300"/>
    </location>
</feature>
<accession>A0A2T6Z9W4</accession>
<feature type="compositionally biased region" description="Pro residues" evidence="5">
    <location>
        <begin position="398"/>
        <end position="424"/>
    </location>
</feature>
<keyword evidence="9" id="KW-1185">Reference proteome</keyword>
<protein>
    <recommendedName>
        <fullName evidence="10">Mid2 domain-containing protein</fullName>
    </recommendedName>
</protein>
<keyword evidence="3 6" id="KW-1133">Transmembrane helix</keyword>
<feature type="region of interest" description="Disordered" evidence="5">
    <location>
        <begin position="176"/>
        <end position="200"/>
    </location>
</feature>
<feature type="chain" id="PRO_5015457486" description="Mid2 domain-containing protein" evidence="7">
    <location>
        <begin position="22"/>
        <end position="449"/>
    </location>
</feature>
<evidence type="ECO:0000256" key="1">
    <source>
        <dbReference type="ARBA" id="ARBA00004167"/>
    </source>
</evidence>
<feature type="compositionally biased region" description="Gly residues" evidence="5">
    <location>
        <begin position="291"/>
        <end position="300"/>
    </location>
</feature>
<comment type="caution">
    <text evidence="8">The sequence shown here is derived from an EMBL/GenBank/DDBJ whole genome shotgun (WGS) entry which is preliminary data.</text>
</comment>
<dbReference type="GO" id="GO:0016020">
    <property type="term" value="C:membrane"/>
    <property type="evidence" value="ECO:0007669"/>
    <property type="project" value="UniProtKB-SubCell"/>
</dbReference>